<feature type="domain" description="Pirin N-terminal" evidence="5">
    <location>
        <begin position="22"/>
        <end position="115"/>
    </location>
</feature>
<dbReference type="GO" id="GO:0046872">
    <property type="term" value="F:metal ion binding"/>
    <property type="evidence" value="ECO:0007669"/>
    <property type="project" value="UniProtKB-KW"/>
</dbReference>
<dbReference type="InterPro" id="IPR012093">
    <property type="entry name" value="Pirin"/>
</dbReference>
<protein>
    <submittedName>
        <fullName evidence="8">RmlC-like cupin domain-containing protein</fullName>
    </submittedName>
</protein>
<dbReference type="SUPFAM" id="SSF51182">
    <property type="entry name" value="RmlC-like cupins"/>
    <property type="match status" value="1"/>
</dbReference>
<feature type="domain" description="Pirin C-terminal" evidence="6">
    <location>
        <begin position="178"/>
        <end position="277"/>
    </location>
</feature>
<keyword evidence="4" id="KW-0812">Transmembrane</keyword>
<name>A0A1D8N6J0_YARLL</name>
<feature type="transmembrane region" description="Helical" evidence="4">
    <location>
        <begin position="310"/>
        <end position="329"/>
    </location>
</feature>
<keyword evidence="2" id="KW-0479">Metal-binding</keyword>
<feature type="binding site" evidence="2">
    <location>
        <position position="55"/>
    </location>
    <ligand>
        <name>Fe cation</name>
        <dbReference type="ChEBI" id="CHEBI:24875"/>
    </ligand>
</feature>
<evidence type="ECO:0000259" key="6">
    <source>
        <dbReference type="Pfam" id="PF05726"/>
    </source>
</evidence>
<gene>
    <name evidence="8" type="ORF">B0I71DRAFT_11403</name>
    <name evidence="7" type="ORF">YALI1_B06776g</name>
</gene>
<dbReference type="InterPro" id="IPR011051">
    <property type="entry name" value="RmlC_Cupin_sf"/>
</dbReference>
<evidence type="ECO:0000256" key="4">
    <source>
        <dbReference type="SAM" id="Phobius"/>
    </source>
</evidence>
<evidence type="ECO:0000313" key="9">
    <source>
        <dbReference type="Proteomes" id="UP000182444"/>
    </source>
</evidence>
<dbReference type="InterPro" id="IPR014710">
    <property type="entry name" value="RmlC-like_jellyroll"/>
</dbReference>
<dbReference type="InterPro" id="IPR003829">
    <property type="entry name" value="Pirin_N_dom"/>
</dbReference>
<dbReference type="OMA" id="VAHRDNA"/>
<feature type="binding site" evidence="2">
    <location>
        <position position="101"/>
    </location>
    <ligand>
        <name>Fe cation</name>
        <dbReference type="ChEBI" id="CHEBI:24875"/>
    </ligand>
</feature>
<dbReference type="Proteomes" id="UP000182444">
    <property type="component" value="Chromosome 1B"/>
</dbReference>
<evidence type="ECO:0000313" key="8">
    <source>
        <dbReference type="EMBL" id="RDW27945.1"/>
    </source>
</evidence>
<keyword evidence="4" id="KW-0472">Membrane</keyword>
<dbReference type="eggNOG" id="ENOG502QQ5A">
    <property type="taxonomic scope" value="Eukaryota"/>
</dbReference>
<dbReference type="InterPro" id="IPR008778">
    <property type="entry name" value="Pirin_C_dom"/>
</dbReference>
<sequence>MTSRKIAQRFVAQERPEGVGATVRRAIGVRKARNFSPFVLLDHFNVPKTAGFPDHPHRGQETITYILKGKMAHEDFTGAQGALLPGDLQFMTAGRGVMHAEMPQEDNTQGIQLWVDLPEKLKDVEPRYRDLKAKDIPVGKRDDGVLVKVISGRALGVDSVKDLAYTPVWYLDYYTNRSLYGGNKIVQDIPQGFNALLYVLKGTAEVQGEKVDTNEVVFFEPEGENVEFTPSTESDSQIIVVAGQILDQDIVQRGPFVSVNDRDSYQAILDFKEGKNGFERAVGWSSEIGKPMTEPEKILPETGPAQKYELGLPLVLVAGLFVFFIWRLVKREKQKQT</sequence>
<dbReference type="AlphaFoldDB" id="A0A1D8N6J0"/>
<reference evidence="7 9" key="1">
    <citation type="journal article" date="2016" name="PLoS ONE">
        <title>Sequence Assembly of Yarrowia lipolytica Strain W29/CLIB89 Shows Transposable Element Diversity.</title>
        <authorList>
            <person name="Magnan C."/>
            <person name="Yu J."/>
            <person name="Chang I."/>
            <person name="Jahn E."/>
            <person name="Kanomata Y."/>
            <person name="Wu J."/>
            <person name="Zeller M."/>
            <person name="Oakes M."/>
            <person name="Baldi P."/>
            <person name="Sandmeyer S."/>
        </authorList>
    </citation>
    <scope>NUCLEOTIDE SEQUENCE [LARGE SCALE GENOMIC DNA]</scope>
    <source>
        <strain evidence="7">CLIB89</strain>
        <strain evidence="9">CLIB89(W29)</strain>
    </source>
</reference>
<evidence type="ECO:0000313" key="10">
    <source>
        <dbReference type="Proteomes" id="UP000256601"/>
    </source>
</evidence>
<reference evidence="8 10" key="2">
    <citation type="submission" date="2018-07" db="EMBL/GenBank/DDBJ databases">
        <title>Draft Genome Assemblies for Five Robust Yarrowia lipolytica Strains Exhibiting High Lipid Production and Pentose Sugar Utilization and Sugar Alcohol Secretion from Undetoxified Lignocellulosic Biomass Hydrolysates.</title>
        <authorList>
            <consortium name="DOE Joint Genome Institute"/>
            <person name="Walker C."/>
            <person name="Ryu S."/>
            <person name="Na H."/>
            <person name="Zane M."/>
            <person name="LaButti K."/>
            <person name="Lipzen A."/>
            <person name="Haridas S."/>
            <person name="Barry K."/>
            <person name="Grigoriev I.V."/>
            <person name="Quarterman J."/>
            <person name="Slininger P."/>
            <person name="Dien B."/>
            <person name="Trinh C.T."/>
        </authorList>
    </citation>
    <scope>NUCLEOTIDE SEQUENCE [LARGE SCALE GENOMIC DNA]</scope>
    <source>
        <strain evidence="8 10">YB392</strain>
    </source>
</reference>
<dbReference type="VEuPathDB" id="FungiDB:YALI1_B06776g"/>
<evidence type="ECO:0000256" key="1">
    <source>
        <dbReference type="ARBA" id="ARBA00008416"/>
    </source>
</evidence>
<comment type="cofactor">
    <cofactor evidence="2">
        <name>Fe cation</name>
        <dbReference type="ChEBI" id="CHEBI:24875"/>
    </cofactor>
    <text evidence="2">Binds 1 Fe cation per subunit.</text>
</comment>
<dbReference type="OrthoDB" id="198735at2759"/>
<accession>A0A1D8N6J0</accession>
<feature type="binding site" evidence="2">
    <location>
        <position position="57"/>
    </location>
    <ligand>
        <name>Fe cation</name>
        <dbReference type="ChEBI" id="CHEBI:24875"/>
    </ligand>
</feature>
<evidence type="ECO:0000256" key="2">
    <source>
        <dbReference type="PIRSR" id="PIRSR006232-1"/>
    </source>
</evidence>
<evidence type="ECO:0000313" key="7">
    <source>
        <dbReference type="EMBL" id="AOW01247.1"/>
    </source>
</evidence>
<dbReference type="VEuPathDB" id="FungiDB:YALI0_B04884g"/>
<dbReference type="Pfam" id="PF02678">
    <property type="entry name" value="Pirin"/>
    <property type="match status" value="1"/>
</dbReference>
<dbReference type="PANTHER" id="PTHR13903">
    <property type="entry name" value="PIRIN-RELATED"/>
    <property type="match status" value="1"/>
</dbReference>
<dbReference type="Pfam" id="PF05726">
    <property type="entry name" value="Pirin_C"/>
    <property type="match status" value="1"/>
</dbReference>
<dbReference type="Proteomes" id="UP000256601">
    <property type="component" value="Unassembled WGS sequence"/>
</dbReference>
<dbReference type="CDD" id="cd02909">
    <property type="entry name" value="cupin_pirin_N"/>
    <property type="match status" value="1"/>
</dbReference>
<dbReference type="Gene3D" id="2.60.120.10">
    <property type="entry name" value="Jelly Rolls"/>
    <property type="match status" value="2"/>
</dbReference>
<evidence type="ECO:0000256" key="3">
    <source>
        <dbReference type="RuleBase" id="RU003457"/>
    </source>
</evidence>
<dbReference type="EMBL" id="KZ857327">
    <property type="protein sequence ID" value="RDW27945.1"/>
    <property type="molecule type" value="Genomic_DNA"/>
</dbReference>
<comment type="similarity">
    <text evidence="1 3">Belongs to the pirin family.</text>
</comment>
<keyword evidence="2" id="KW-0408">Iron</keyword>
<organism evidence="7 9">
    <name type="scientific">Yarrowia lipolytica</name>
    <name type="common">Candida lipolytica</name>
    <dbReference type="NCBI Taxonomy" id="4952"/>
    <lineage>
        <taxon>Eukaryota</taxon>
        <taxon>Fungi</taxon>
        <taxon>Dikarya</taxon>
        <taxon>Ascomycota</taxon>
        <taxon>Saccharomycotina</taxon>
        <taxon>Dipodascomycetes</taxon>
        <taxon>Dipodascales</taxon>
        <taxon>Dipodascales incertae sedis</taxon>
        <taxon>Yarrowia</taxon>
    </lineage>
</organism>
<keyword evidence="4" id="KW-1133">Transmembrane helix</keyword>
<dbReference type="GeneID" id="2907280"/>
<proteinExistence type="inferred from homology"/>
<dbReference type="KEGG" id="yli:2907280"/>
<feature type="binding site" evidence="2">
    <location>
        <position position="99"/>
    </location>
    <ligand>
        <name>Fe cation</name>
        <dbReference type="ChEBI" id="CHEBI:24875"/>
    </ligand>
</feature>
<dbReference type="PANTHER" id="PTHR13903:SF8">
    <property type="entry name" value="PIRIN"/>
    <property type="match status" value="1"/>
</dbReference>
<dbReference type="EMBL" id="CP017554">
    <property type="protein sequence ID" value="AOW01247.1"/>
    <property type="molecule type" value="Genomic_DNA"/>
</dbReference>
<dbReference type="RefSeq" id="XP_500510.1">
    <property type="nucleotide sequence ID" value="XM_500510.1"/>
</dbReference>
<evidence type="ECO:0000259" key="5">
    <source>
        <dbReference type="Pfam" id="PF02678"/>
    </source>
</evidence>
<dbReference type="CDD" id="cd02247">
    <property type="entry name" value="cupin_pirin_C"/>
    <property type="match status" value="1"/>
</dbReference>
<dbReference type="PIRSF" id="PIRSF006232">
    <property type="entry name" value="Pirin"/>
    <property type="match status" value="1"/>
</dbReference>